<dbReference type="PANTHER" id="PTHR11062">
    <property type="entry name" value="EXOSTOSIN HEPARAN SULFATE GLYCOSYLTRANSFERASE -RELATED"/>
    <property type="match status" value="1"/>
</dbReference>
<evidence type="ECO:0000313" key="8">
    <source>
        <dbReference type="Proteomes" id="UP000613740"/>
    </source>
</evidence>
<dbReference type="GO" id="GO:0000139">
    <property type="term" value="C:Golgi membrane"/>
    <property type="evidence" value="ECO:0007669"/>
    <property type="project" value="UniProtKB-SubCell"/>
</dbReference>
<feature type="compositionally biased region" description="Gly residues" evidence="5">
    <location>
        <begin position="42"/>
        <end position="58"/>
    </location>
</feature>
<feature type="disulfide bond" evidence="4">
    <location>
        <begin position="127"/>
        <end position="136"/>
    </location>
</feature>
<feature type="domain" description="EGF-like" evidence="6">
    <location>
        <begin position="100"/>
        <end position="137"/>
    </location>
</feature>
<comment type="similarity">
    <text evidence="2">Belongs to the glycosyltransferase 47 family.</text>
</comment>
<evidence type="ECO:0000256" key="5">
    <source>
        <dbReference type="SAM" id="MobiDB-lite"/>
    </source>
</evidence>
<dbReference type="PROSITE" id="PS50026">
    <property type="entry name" value="EGF_3"/>
    <property type="match status" value="1"/>
</dbReference>
<dbReference type="EMBL" id="JAEHOD010000024">
    <property type="protein sequence ID" value="KAG2447027.1"/>
    <property type="molecule type" value="Genomic_DNA"/>
</dbReference>
<dbReference type="OrthoDB" id="1924787at2759"/>
<keyword evidence="4" id="KW-0245">EGF-like domain</keyword>
<keyword evidence="8" id="KW-1185">Reference proteome</keyword>
<evidence type="ECO:0000259" key="6">
    <source>
        <dbReference type="PROSITE" id="PS50026"/>
    </source>
</evidence>
<sequence length="875" mass="96405">MGKRAFPKDPDTTEAVASMYDHHILHQSNKALGTRGRRSRGARGGGGGGSGAAGGSSGDGHVPACDRSGGKCSLCAMTRGSWCEEYHRQDRVPWKPAPRGSTECPDTKWGPCNGVGNCHYDIGVCQCPAGWKGKACDVPDKRPCTNGHKSKQDPLDLVVTHIGADGLDLDLAEGGWTASRCAGFCDDDRASCWCPPSTKHGRKPPPPDSPPWVRFSQRGRPIGEGCKPGKVPNKAGQIVENDWGNKGMSLDDLWGPKSWCNADSAGQVPQAANAACGGWRGCQEEGLHGQLCNSVSEETCLNQCSGHGECDAGYCRCLDGWYGHDCARRKAGEPTDVPGLQESRPWLKPLVMPVPAAATQPPTAEAATTASGSTAGATADQQQQHQAAGAASPAAASRLRPLIYIYDLPPEFNSRMHQYKLTNDHCGYRQFTGPTNSTELYADGYSVEVYFHEMLAISPHRTFDPEEADFFYLPVYYTCWMWPVNGWADMPFWGAPTSWHRPSNAANMWLAAKRWVQEHFPFWDRRGGRDHIWMTNHDEGACYMPTEIYNTSIMLTHWGRLDLNHTSNTAYGPDDYSSSLSWPGVLDNRDVTELWAGHPCYDPKKDLVIPGFKPPEHYKRSPLLGYPPYQRDILLYLRGDVGKHRQPNYSRGIRQRLYKLSQAHSWQDKHRIFIGEKYEITGDYSDHLARSVFCAVVPGDGYAMRFEDAVLHGCIPLVIMDRTHAAFESILDTDGFSLRIKQDALGEHLPALLQAIAPEQIERMQRRLSLVWHRYAYGHGPLVSGALRATAARNLGLREDDPEELRERMKEFHTQVPAEHPYQPVHNFPVHTDAFATILQWLHSRIKDTRGPAAGAAAAAVSGSGGGGAGGTTEQ</sequence>
<dbReference type="AlphaFoldDB" id="A0A835WGE8"/>
<accession>A0A835WGE8</accession>
<dbReference type="SUPFAM" id="SSF57196">
    <property type="entry name" value="EGF/Laminin"/>
    <property type="match status" value="1"/>
</dbReference>
<dbReference type="Pfam" id="PF03016">
    <property type="entry name" value="Exostosin_GT47"/>
    <property type="match status" value="1"/>
</dbReference>
<dbReference type="PANTHER" id="PTHR11062:SF268">
    <property type="entry name" value="FAMILY PROTEIN, PUTATIVE, EXPRESSED-RELATED"/>
    <property type="match status" value="1"/>
</dbReference>
<feature type="region of interest" description="Disordered" evidence="5">
    <location>
        <begin position="24"/>
        <end position="60"/>
    </location>
</feature>
<proteinExistence type="inferred from homology"/>
<dbReference type="PROSITE" id="PS01186">
    <property type="entry name" value="EGF_2"/>
    <property type="match status" value="2"/>
</dbReference>
<dbReference type="GO" id="GO:0016757">
    <property type="term" value="F:glycosyltransferase activity"/>
    <property type="evidence" value="ECO:0007669"/>
    <property type="project" value="InterPro"/>
</dbReference>
<dbReference type="InterPro" id="IPR000742">
    <property type="entry name" value="EGF"/>
</dbReference>
<dbReference type="PROSITE" id="PS00022">
    <property type="entry name" value="EGF_1"/>
    <property type="match status" value="2"/>
</dbReference>
<evidence type="ECO:0000313" key="7">
    <source>
        <dbReference type="EMBL" id="KAG2447027.1"/>
    </source>
</evidence>
<comment type="caution">
    <text evidence="7">The sequence shown here is derived from an EMBL/GenBank/DDBJ whole genome shotgun (WGS) entry which is preliminary data.</text>
</comment>
<dbReference type="Proteomes" id="UP000613740">
    <property type="component" value="Unassembled WGS sequence"/>
</dbReference>
<comment type="caution">
    <text evidence="4">Lacks conserved residue(s) required for the propagation of feature annotation.</text>
</comment>
<name>A0A835WGE8_9CHLO</name>
<reference evidence="7" key="1">
    <citation type="journal article" date="2020" name="bioRxiv">
        <title>Comparative genomics of Chlamydomonas.</title>
        <authorList>
            <person name="Craig R.J."/>
            <person name="Hasan A.R."/>
            <person name="Ness R.W."/>
            <person name="Keightley P.D."/>
        </authorList>
    </citation>
    <scope>NUCLEOTIDE SEQUENCE</scope>
    <source>
        <strain evidence="7">CCAP 11/173</strain>
    </source>
</reference>
<protein>
    <recommendedName>
        <fullName evidence="6">EGF-like domain-containing protein</fullName>
    </recommendedName>
</protein>
<gene>
    <name evidence="7" type="ORF">HYH02_008179</name>
</gene>
<evidence type="ECO:0000256" key="2">
    <source>
        <dbReference type="ARBA" id="ARBA00010271"/>
    </source>
</evidence>
<dbReference type="InterPro" id="IPR040911">
    <property type="entry name" value="Exostosin_GT47"/>
</dbReference>
<dbReference type="InterPro" id="IPR004263">
    <property type="entry name" value="Exostosin"/>
</dbReference>
<evidence type="ECO:0000256" key="3">
    <source>
        <dbReference type="ARBA" id="ARBA00023034"/>
    </source>
</evidence>
<feature type="region of interest" description="Disordered" evidence="5">
    <location>
        <begin position="357"/>
        <end position="391"/>
    </location>
</feature>
<organism evidence="7 8">
    <name type="scientific">Chlamydomonas schloesseri</name>
    <dbReference type="NCBI Taxonomy" id="2026947"/>
    <lineage>
        <taxon>Eukaryota</taxon>
        <taxon>Viridiplantae</taxon>
        <taxon>Chlorophyta</taxon>
        <taxon>core chlorophytes</taxon>
        <taxon>Chlorophyceae</taxon>
        <taxon>CS clade</taxon>
        <taxon>Chlamydomonadales</taxon>
        <taxon>Chlamydomonadaceae</taxon>
        <taxon>Chlamydomonas</taxon>
    </lineage>
</organism>
<dbReference type="Gene3D" id="2.10.25.10">
    <property type="entry name" value="Laminin"/>
    <property type="match status" value="1"/>
</dbReference>
<evidence type="ECO:0000256" key="1">
    <source>
        <dbReference type="ARBA" id="ARBA00004323"/>
    </source>
</evidence>
<keyword evidence="4" id="KW-1015">Disulfide bond</keyword>
<evidence type="ECO:0000256" key="4">
    <source>
        <dbReference type="PROSITE-ProRule" id="PRU00076"/>
    </source>
</evidence>
<keyword evidence="3" id="KW-0333">Golgi apparatus</keyword>
<comment type="subcellular location">
    <subcellularLocation>
        <location evidence="1">Golgi apparatus membrane</location>
        <topology evidence="1">Single-pass type II membrane protein</topology>
    </subcellularLocation>
</comment>